<sequence length="61" mass="6656">MDPGTVPPEFKDLIDHEDFDFGDPDITSIVKAFTSSEGSNSVLSDYAILEAYNAGKIKIHP</sequence>
<comment type="caution">
    <text evidence="1">The sequence shown here is derived from an EMBL/GenBank/DDBJ whole genome shotgun (WGS) entry which is preliminary data.</text>
</comment>
<evidence type="ECO:0000313" key="1">
    <source>
        <dbReference type="EMBL" id="GAG63741.1"/>
    </source>
</evidence>
<feature type="non-terminal residue" evidence="1">
    <location>
        <position position="61"/>
    </location>
</feature>
<accession>X1AV73</accession>
<dbReference type="EMBL" id="BART01005284">
    <property type="protein sequence ID" value="GAG63741.1"/>
    <property type="molecule type" value="Genomic_DNA"/>
</dbReference>
<organism evidence="1">
    <name type="scientific">marine sediment metagenome</name>
    <dbReference type="NCBI Taxonomy" id="412755"/>
    <lineage>
        <taxon>unclassified sequences</taxon>
        <taxon>metagenomes</taxon>
        <taxon>ecological metagenomes</taxon>
    </lineage>
</organism>
<proteinExistence type="predicted"/>
<name>X1AV73_9ZZZZ</name>
<gene>
    <name evidence="1" type="ORF">S01H4_12441</name>
</gene>
<protein>
    <submittedName>
        <fullName evidence="1">Uncharacterized protein</fullName>
    </submittedName>
</protein>
<dbReference type="AlphaFoldDB" id="X1AV73"/>
<reference evidence="1" key="1">
    <citation type="journal article" date="2014" name="Front. Microbiol.">
        <title>High frequency of phylogenetically diverse reductive dehalogenase-homologous genes in deep subseafloor sedimentary metagenomes.</title>
        <authorList>
            <person name="Kawai M."/>
            <person name="Futagami T."/>
            <person name="Toyoda A."/>
            <person name="Takaki Y."/>
            <person name="Nishi S."/>
            <person name="Hori S."/>
            <person name="Arai W."/>
            <person name="Tsubouchi T."/>
            <person name="Morono Y."/>
            <person name="Uchiyama I."/>
            <person name="Ito T."/>
            <person name="Fujiyama A."/>
            <person name="Inagaki F."/>
            <person name="Takami H."/>
        </authorList>
    </citation>
    <scope>NUCLEOTIDE SEQUENCE</scope>
    <source>
        <strain evidence="1">Expedition CK06-06</strain>
    </source>
</reference>